<dbReference type="InterPro" id="IPR011047">
    <property type="entry name" value="Quinoprotein_ADH-like_sf"/>
</dbReference>
<evidence type="ECO:0000259" key="2">
    <source>
        <dbReference type="Pfam" id="PF25293"/>
    </source>
</evidence>
<dbReference type="InterPro" id="IPR058545">
    <property type="entry name" value="Beta-prop_EMC1_1st"/>
</dbReference>
<dbReference type="STRING" id="2070753.A0A3A2Z658"/>
<sequence>MQLKAALLLLASCVLPTTAIYSDEVNHIDYHHALLGIPTPDSTFFLKPSSASNASLLYTLSEDLLLGAINPRDGAVVWRQNLSRLAGASASETTGIARAVDGTNAVVSAAGNYVSAWGASDGKLIWENWFG</sequence>
<feature type="non-terminal residue" evidence="3">
    <location>
        <position position="131"/>
    </location>
</feature>
<protein>
    <recommendedName>
        <fullName evidence="2">EMC1 first beta-propeller domain-containing protein</fullName>
    </recommendedName>
</protein>
<name>A0A3A2Z658_9EURO</name>
<dbReference type="AlphaFoldDB" id="A0A3A2Z658"/>
<dbReference type="InterPro" id="IPR015943">
    <property type="entry name" value="WD40/YVTN_repeat-like_dom_sf"/>
</dbReference>
<dbReference type="GO" id="GO:0034975">
    <property type="term" value="P:protein folding in endoplasmic reticulum"/>
    <property type="evidence" value="ECO:0007669"/>
    <property type="project" value="TreeGrafter"/>
</dbReference>
<comment type="caution">
    <text evidence="3">The sequence shown here is derived from an EMBL/GenBank/DDBJ whole genome shotgun (WGS) entry which is preliminary data.</text>
</comment>
<keyword evidence="1" id="KW-0732">Signal</keyword>
<dbReference type="PANTHER" id="PTHR21573:SF0">
    <property type="entry name" value="ER MEMBRANE PROTEIN COMPLEX SUBUNIT 1"/>
    <property type="match status" value="1"/>
</dbReference>
<dbReference type="InterPro" id="IPR026895">
    <property type="entry name" value="EMC1"/>
</dbReference>
<dbReference type="OrthoDB" id="28092at2759"/>
<evidence type="ECO:0000313" key="4">
    <source>
        <dbReference type="Proteomes" id="UP000266188"/>
    </source>
</evidence>
<dbReference type="GO" id="GO:0072546">
    <property type="term" value="C:EMC complex"/>
    <property type="evidence" value="ECO:0007669"/>
    <property type="project" value="InterPro"/>
</dbReference>
<dbReference type="Gene3D" id="2.130.10.10">
    <property type="entry name" value="YVTN repeat-like/Quinoprotein amine dehydrogenase"/>
    <property type="match status" value="1"/>
</dbReference>
<organism evidence="3 4">
    <name type="scientific">Aspergillus sclerotialis</name>
    <dbReference type="NCBI Taxonomy" id="2070753"/>
    <lineage>
        <taxon>Eukaryota</taxon>
        <taxon>Fungi</taxon>
        <taxon>Dikarya</taxon>
        <taxon>Ascomycota</taxon>
        <taxon>Pezizomycotina</taxon>
        <taxon>Eurotiomycetes</taxon>
        <taxon>Eurotiomycetidae</taxon>
        <taxon>Eurotiales</taxon>
        <taxon>Aspergillaceae</taxon>
        <taxon>Aspergillus</taxon>
        <taxon>Aspergillus subgen. Polypaecilum</taxon>
    </lineage>
</organism>
<dbReference type="PANTHER" id="PTHR21573">
    <property type="entry name" value="ER MEMBRANE PROTEIN COMPLEX SUBUNIT 1"/>
    <property type="match status" value="1"/>
</dbReference>
<dbReference type="Proteomes" id="UP000266188">
    <property type="component" value="Unassembled WGS sequence"/>
</dbReference>
<feature type="domain" description="EMC1 first beta-propeller" evidence="2">
    <location>
        <begin position="19"/>
        <end position="128"/>
    </location>
</feature>
<accession>A0A3A2Z658</accession>
<keyword evidence="4" id="KW-1185">Reference proteome</keyword>
<dbReference type="Pfam" id="PF25293">
    <property type="entry name" value="Beta-prop_EMC1_N"/>
    <property type="match status" value="1"/>
</dbReference>
<feature type="chain" id="PRO_5017201249" description="EMC1 first beta-propeller domain-containing protein" evidence="1">
    <location>
        <begin position="20"/>
        <end position="131"/>
    </location>
</feature>
<reference evidence="4" key="1">
    <citation type="submission" date="2017-02" db="EMBL/GenBank/DDBJ databases">
        <authorList>
            <person name="Tafer H."/>
            <person name="Lopandic K."/>
        </authorList>
    </citation>
    <scope>NUCLEOTIDE SEQUENCE [LARGE SCALE GENOMIC DNA]</scope>
    <source>
        <strain evidence="4">CBS 366.77</strain>
    </source>
</reference>
<evidence type="ECO:0000256" key="1">
    <source>
        <dbReference type="SAM" id="SignalP"/>
    </source>
</evidence>
<dbReference type="SUPFAM" id="SSF50998">
    <property type="entry name" value="Quinoprotein alcohol dehydrogenase-like"/>
    <property type="match status" value="1"/>
</dbReference>
<dbReference type="EMBL" id="MVGC01000527">
    <property type="protein sequence ID" value="RJE18588.1"/>
    <property type="molecule type" value="Genomic_DNA"/>
</dbReference>
<evidence type="ECO:0000313" key="3">
    <source>
        <dbReference type="EMBL" id="RJE18588.1"/>
    </source>
</evidence>
<feature type="signal peptide" evidence="1">
    <location>
        <begin position="1"/>
        <end position="19"/>
    </location>
</feature>
<proteinExistence type="predicted"/>
<gene>
    <name evidence="3" type="ORF">PHISCL_09081</name>
</gene>